<evidence type="ECO:0000313" key="1">
    <source>
        <dbReference type="EMBL" id="KAJ7031590.1"/>
    </source>
</evidence>
<dbReference type="AlphaFoldDB" id="A0AAD6SQ44"/>
<evidence type="ECO:0000313" key="2">
    <source>
        <dbReference type="Proteomes" id="UP001218188"/>
    </source>
</evidence>
<dbReference type="EMBL" id="JARJCM010000080">
    <property type="protein sequence ID" value="KAJ7031590.1"/>
    <property type="molecule type" value="Genomic_DNA"/>
</dbReference>
<name>A0AAD6SQ44_9AGAR</name>
<comment type="caution">
    <text evidence="1">The sequence shown here is derived from an EMBL/GenBank/DDBJ whole genome shotgun (WGS) entry which is preliminary data.</text>
</comment>
<proteinExistence type="predicted"/>
<protein>
    <submittedName>
        <fullName evidence="1">Uncharacterized protein</fullName>
    </submittedName>
</protein>
<reference evidence="1" key="1">
    <citation type="submission" date="2023-03" db="EMBL/GenBank/DDBJ databases">
        <title>Massive genome expansion in bonnet fungi (Mycena s.s.) driven by repeated elements and novel gene families across ecological guilds.</title>
        <authorList>
            <consortium name="Lawrence Berkeley National Laboratory"/>
            <person name="Harder C.B."/>
            <person name="Miyauchi S."/>
            <person name="Viragh M."/>
            <person name="Kuo A."/>
            <person name="Thoen E."/>
            <person name="Andreopoulos B."/>
            <person name="Lu D."/>
            <person name="Skrede I."/>
            <person name="Drula E."/>
            <person name="Henrissat B."/>
            <person name="Morin E."/>
            <person name="Kohler A."/>
            <person name="Barry K."/>
            <person name="LaButti K."/>
            <person name="Morin E."/>
            <person name="Salamov A."/>
            <person name="Lipzen A."/>
            <person name="Mereny Z."/>
            <person name="Hegedus B."/>
            <person name="Baldrian P."/>
            <person name="Stursova M."/>
            <person name="Weitz H."/>
            <person name="Taylor A."/>
            <person name="Grigoriev I.V."/>
            <person name="Nagy L.G."/>
            <person name="Martin F."/>
            <person name="Kauserud H."/>
        </authorList>
    </citation>
    <scope>NUCLEOTIDE SEQUENCE</scope>
    <source>
        <strain evidence="1">CBHHK200</strain>
    </source>
</reference>
<organism evidence="1 2">
    <name type="scientific">Mycena alexandri</name>
    <dbReference type="NCBI Taxonomy" id="1745969"/>
    <lineage>
        <taxon>Eukaryota</taxon>
        <taxon>Fungi</taxon>
        <taxon>Dikarya</taxon>
        <taxon>Basidiomycota</taxon>
        <taxon>Agaricomycotina</taxon>
        <taxon>Agaricomycetes</taxon>
        <taxon>Agaricomycetidae</taxon>
        <taxon>Agaricales</taxon>
        <taxon>Marasmiineae</taxon>
        <taxon>Mycenaceae</taxon>
        <taxon>Mycena</taxon>
    </lineage>
</organism>
<keyword evidence="2" id="KW-1185">Reference proteome</keyword>
<sequence>MPQSPSNLTFGPIFWCNSVTEAWAASLVRGGPVASRNTVTRLTPRLEAMGRNEFQDFCAYWVFRLECAVEGEERAKKGGGARRAERKRDVTCHDYSRKPLAPRVALVSEIPRYDQHCPAPEIRRREREVDEVALGLG</sequence>
<accession>A0AAD6SQ44</accession>
<dbReference type="Proteomes" id="UP001218188">
    <property type="component" value="Unassembled WGS sequence"/>
</dbReference>
<gene>
    <name evidence="1" type="ORF">C8F04DRAFT_1185758</name>
</gene>